<gene>
    <name evidence="1" type="ORF">MCOR_34240</name>
</gene>
<sequence length="219" mass="25033">MRTLMMKKKKMMTQFRATAKTIYQNQDINSYNQVQGFCCTTSLQECTTEWMVRADYLRTAASSGMFINMADEVLSFCTAMSDYLSKDEITNIVLAFKEMDLKPCAQPPDDFKTWMEDYKDTDDDLWNVYLPRISAFSGDAKTSKNNADADGLSRLPGIHTEPDNISEESVKAICSLVQPVAYIESLSHQPDALDNIPDMLKEHQINIRDEQMNDSIIRY</sequence>
<accession>A0A6J8CWN3</accession>
<organism evidence="1 2">
    <name type="scientific">Mytilus coruscus</name>
    <name type="common">Sea mussel</name>
    <dbReference type="NCBI Taxonomy" id="42192"/>
    <lineage>
        <taxon>Eukaryota</taxon>
        <taxon>Metazoa</taxon>
        <taxon>Spiralia</taxon>
        <taxon>Lophotrochozoa</taxon>
        <taxon>Mollusca</taxon>
        <taxon>Bivalvia</taxon>
        <taxon>Autobranchia</taxon>
        <taxon>Pteriomorphia</taxon>
        <taxon>Mytilida</taxon>
        <taxon>Mytiloidea</taxon>
        <taxon>Mytilidae</taxon>
        <taxon>Mytilinae</taxon>
        <taxon>Mytilus</taxon>
    </lineage>
</organism>
<name>A0A6J8CWN3_MYTCO</name>
<keyword evidence="2" id="KW-1185">Reference proteome</keyword>
<reference evidence="1 2" key="1">
    <citation type="submission" date="2020-06" db="EMBL/GenBank/DDBJ databases">
        <authorList>
            <person name="Li R."/>
            <person name="Bekaert M."/>
        </authorList>
    </citation>
    <scope>NUCLEOTIDE SEQUENCE [LARGE SCALE GENOMIC DNA]</scope>
    <source>
        <strain evidence="2">wild</strain>
    </source>
</reference>
<dbReference type="EMBL" id="CACVKT020006153">
    <property type="protein sequence ID" value="CAC5400021.1"/>
    <property type="molecule type" value="Genomic_DNA"/>
</dbReference>
<dbReference type="Proteomes" id="UP000507470">
    <property type="component" value="Unassembled WGS sequence"/>
</dbReference>
<protein>
    <submittedName>
        <fullName evidence="1">Uncharacterized protein</fullName>
    </submittedName>
</protein>
<dbReference type="AlphaFoldDB" id="A0A6J8CWN3"/>
<proteinExistence type="predicted"/>
<evidence type="ECO:0000313" key="1">
    <source>
        <dbReference type="EMBL" id="CAC5400021.1"/>
    </source>
</evidence>
<evidence type="ECO:0000313" key="2">
    <source>
        <dbReference type="Proteomes" id="UP000507470"/>
    </source>
</evidence>